<dbReference type="PROSITE" id="PS50151">
    <property type="entry name" value="UVR"/>
    <property type="match status" value="1"/>
</dbReference>
<dbReference type="Proteomes" id="UP000483018">
    <property type="component" value="Unassembled WGS sequence"/>
</dbReference>
<dbReference type="InterPro" id="IPR001943">
    <property type="entry name" value="UVR_dom"/>
</dbReference>
<dbReference type="SUPFAM" id="SSF46600">
    <property type="entry name" value="C-terminal UvrC-binding domain of UvrB"/>
    <property type="match status" value="1"/>
</dbReference>
<dbReference type="GO" id="GO:0005507">
    <property type="term" value="F:copper ion binding"/>
    <property type="evidence" value="ECO:0007669"/>
    <property type="project" value="TreeGrafter"/>
</dbReference>
<dbReference type="GO" id="GO:0046870">
    <property type="term" value="F:cadmium ion binding"/>
    <property type="evidence" value="ECO:0007669"/>
    <property type="project" value="TreeGrafter"/>
</dbReference>
<dbReference type="Pfam" id="PF02151">
    <property type="entry name" value="UVR"/>
    <property type="match status" value="1"/>
</dbReference>
<dbReference type="RefSeq" id="WP_158739629.1">
    <property type="nucleotide sequence ID" value="NZ_JAFBEP010000001.1"/>
</dbReference>
<dbReference type="OrthoDB" id="9788704at2"/>
<dbReference type="GO" id="GO:0008270">
    <property type="term" value="F:zinc ion binding"/>
    <property type="evidence" value="ECO:0007669"/>
    <property type="project" value="TreeGrafter"/>
</dbReference>
<dbReference type="PANTHER" id="PTHR38430:SF1">
    <property type="entry name" value="PROTEIN-ARGININE KINASE ACTIVATOR PROTEIN"/>
    <property type="match status" value="1"/>
</dbReference>
<dbReference type="PANTHER" id="PTHR38430">
    <property type="entry name" value="PROTEIN-ARGININE KINASE ACTIVATOR PROTEIN"/>
    <property type="match status" value="1"/>
</dbReference>
<proteinExistence type="predicted"/>
<dbReference type="Gene3D" id="4.10.860.10">
    <property type="entry name" value="UVR domain"/>
    <property type="match status" value="1"/>
</dbReference>
<dbReference type="PIRSF" id="PIRSF015034">
    <property type="entry name" value="YacH"/>
    <property type="match status" value="1"/>
</dbReference>
<comment type="caution">
    <text evidence="2">The sequence shown here is derived from an EMBL/GenBank/DDBJ whole genome shotgun (WGS) entry which is preliminary data.</text>
</comment>
<gene>
    <name evidence="2" type="ORF">GND95_04340</name>
</gene>
<dbReference type="GO" id="GO:0050897">
    <property type="term" value="F:cobalt ion binding"/>
    <property type="evidence" value="ECO:0007669"/>
    <property type="project" value="TreeGrafter"/>
</dbReference>
<reference evidence="2 3" key="1">
    <citation type="submission" date="2019-12" db="EMBL/GenBank/DDBJ databases">
        <title>Defluviitalea raffinosedens, isolated from a biogas fermenter, genome sequencing and characterization.</title>
        <authorList>
            <person name="Rettenmaier R."/>
            <person name="Schneider M."/>
            <person name="Neuhaus K."/>
            <person name="Liebl W."/>
            <person name="Zverlov V."/>
        </authorList>
    </citation>
    <scope>NUCLEOTIDE SEQUENCE [LARGE SCALE GENOMIC DNA]</scope>
    <source>
        <strain evidence="2 3">249c-K6</strain>
    </source>
</reference>
<organism evidence="2 3">
    <name type="scientific">Defluviitalea raffinosedens</name>
    <dbReference type="NCBI Taxonomy" id="1450156"/>
    <lineage>
        <taxon>Bacteria</taxon>
        <taxon>Bacillati</taxon>
        <taxon>Bacillota</taxon>
        <taxon>Clostridia</taxon>
        <taxon>Lachnospirales</taxon>
        <taxon>Defluviitaleaceae</taxon>
        <taxon>Defluviitalea</taxon>
    </lineage>
</organism>
<protein>
    <recommendedName>
        <fullName evidence="1">UVR domain-containing protein</fullName>
    </recommendedName>
</protein>
<evidence type="ECO:0000313" key="2">
    <source>
        <dbReference type="EMBL" id="KAE9635381.1"/>
    </source>
</evidence>
<keyword evidence="3" id="KW-1185">Reference proteome</keyword>
<dbReference type="InterPro" id="IPR025542">
    <property type="entry name" value="YacH"/>
</dbReference>
<dbReference type="InterPro" id="IPR036876">
    <property type="entry name" value="UVR_dom_sf"/>
</dbReference>
<dbReference type="AlphaFoldDB" id="A0A7C8LDR1"/>
<evidence type="ECO:0000259" key="1">
    <source>
        <dbReference type="PROSITE" id="PS50151"/>
    </source>
</evidence>
<dbReference type="EMBL" id="WSLF01000003">
    <property type="protein sequence ID" value="KAE9635381.1"/>
    <property type="molecule type" value="Genomic_DNA"/>
</dbReference>
<name>A0A7C8LDR1_9FIRM</name>
<sequence>MLCERCGNNPASVHVTHINNGEKTEMYLCEQCAKETESIHFQTPISFQDFLTGLLDMPFGNTEKYKNYIDQKEVLQCQNCKMTYDEFRKTGRFGCAECYSAFYKQLTPIIKKLHGNNIHTGKLPNRAAGELKVKRELEMLRKELKKAIEMEEYEKAASLRDRIRALEGGENR</sequence>
<feature type="domain" description="UVR" evidence="1">
    <location>
        <begin position="134"/>
        <end position="169"/>
    </location>
</feature>
<evidence type="ECO:0000313" key="3">
    <source>
        <dbReference type="Proteomes" id="UP000483018"/>
    </source>
</evidence>
<dbReference type="GO" id="GO:1990169">
    <property type="term" value="P:stress response to copper ion"/>
    <property type="evidence" value="ECO:0007669"/>
    <property type="project" value="TreeGrafter"/>
</dbReference>
<accession>A0A7C8LDR1</accession>
<dbReference type="GO" id="GO:1990170">
    <property type="term" value="P:stress response to cadmium ion"/>
    <property type="evidence" value="ECO:0007669"/>
    <property type="project" value="TreeGrafter"/>
</dbReference>